<evidence type="ECO:0000313" key="1">
    <source>
        <dbReference type="EMBL" id="PKC13666.1"/>
    </source>
</evidence>
<organism evidence="1 2">
    <name type="scientific">Rhizophagus irregularis</name>
    <dbReference type="NCBI Taxonomy" id="588596"/>
    <lineage>
        <taxon>Eukaryota</taxon>
        <taxon>Fungi</taxon>
        <taxon>Fungi incertae sedis</taxon>
        <taxon>Mucoromycota</taxon>
        <taxon>Glomeromycotina</taxon>
        <taxon>Glomeromycetes</taxon>
        <taxon>Glomerales</taxon>
        <taxon>Glomeraceae</taxon>
        <taxon>Rhizophagus</taxon>
    </lineage>
</organism>
<sequence>MIIINTLNNNNNKGRIFYESKFVAGNQKNHQGICLRLSFLHGCQILNKEINDINERLEPKVASFNFGGSAKYGRYFAEVCSVHSLKNFSMLLWKIAFDVIPYRNWNYTNIIDRIKADLDKKPSSSNLDNNNNNNIIIDGDNDDPISEATVILPMIQPLLLLEDEEAADSQLRYAFSLYHDQIIKDTDAFLQYLML</sequence>
<dbReference type="AlphaFoldDB" id="A0A2N0Q3R4"/>
<comment type="caution">
    <text evidence="1">The sequence shown here is derived from an EMBL/GenBank/DDBJ whole genome shotgun (WGS) entry which is preliminary data.</text>
</comment>
<gene>
    <name evidence="1" type="ORF">RhiirA5_410330</name>
</gene>
<evidence type="ECO:0000313" key="2">
    <source>
        <dbReference type="Proteomes" id="UP000232722"/>
    </source>
</evidence>
<accession>A0A2N0Q3R4</accession>
<dbReference type="Proteomes" id="UP000232722">
    <property type="component" value="Unassembled WGS sequence"/>
</dbReference>
<dbReference type="VEuPathDB" id="FungiDB:RhiirFUN_001726"/>
<proteinExistence type="predicted"/>
<reference evidence="1 2" key="2">
    <citation type="submission" date="2017-09" db="EMBL/GenBank/DDBJ databases">
        <title>Extensive intraspecific genome diversity in a model arbuscular mycorrhizal fungus.</title>
        <authorList>
            <person name="Chen E.C."/>
            <person name="Morin E."/>
            <person name="Beaudet D."/>
            <person name="Noel J."/>
            <person name="Ndikumana S."/>
            <person name="Charron P."/>
            <person name="St-Onge C."/>
            <person name="Giorgi J."/>
            <person name="Grigoriev I.V."/>
            <person name="Roux C."/>
            <person name="Martin F.M."/>
            <person name="Corradi N."/>
        </authorList>
    </citation>
    <scope>NUCLEOTIDE SEQUENCE [LARGE SCALE GENOMIC DNA]</scope>
    <source>
        <strain evidence="1 2">A5</strain>
    </source>
</reference>
<reference evidence="1 2" key="1">
    <citation type="submission" date="2016-04" db="EMBL/GenBank/DDBJ databases">
        <title>Genome analyses suggest a sexual origin of heterokaryosis in a supposedly ancient asexual fungus.</title>
        <authorList>
            <person name="Ropars J."/>
            <person name="Sedzielewska K."/>
            <person name="Noel J."/>
            <person name="Charron P."/>
            <person name="Farinelli L."/>
            <person name="Marton T."/>
            <person name="Kruger M."/>
            <person name="Pelin A."/>
            <person name="Brachmann A."/>
            <person name="Corradi N."/>
        </authorList>
    </citation>
    <scope>NUCLEOTIDE SEQUENCE [LARGE SCALE GENOMIC DNA]</scope>
    <source>
        <strain evidence="1 2">A5</strain>
    </source>
</reference>
<protein>
    <submittedName>
        <fullName evidence="1">Uncharacterized protein</fullName>
    </submittedName>
</protein>
<name>A0A2N0Q3R4_9GLOM</name>
<dbReference type="EMBL" id="LLXJ01000177">
    <property type="protein sequence ID" value="PKC13666.1"/>
    <property type="molecule type" value="Genomic_DNA"/>
</dbReference>